<dbReference type="InterPro" id="IPR018299">
    <property type="entry name" value="Alkaline_phosphatase_AS"/>
</dbReference>
<keyword evidence="5 8" id="KW-0862">Zinc</keyword>
<dbReference type="Pfam" id="PF00245">
    <property type="entry name" value="Alk_phosphatase"/>
    <property type="match status" value="1"/>
</dbReference>
<reference evidence="11 12" key="1">
    <citation type="submission" date="2013-08" db="EMBL/GenBank/DDBJ databases">
        <title>Genome of Pontibacillus chungwhensis.</title>
        <authorList>
            <person name="Wang Q."/>
            <person name="Wang G."/>
        </authorList>
    </citation>
    <scope>NUCLEOTIDE SEQUENCE [LARGE SCALE GENOMIC DNA]</scope>
    <source>
        <strain evidence="11 12">BH030062</strain>
    </source>
</reference>
<gene>
    <name evidence="11" type="ORF">N780_09605</name>
</gene>
<organism evidence="11 12">
    <name type="scientific">Pontibacillus chungwhensis BH030062</name>
    <dbReference type="NCBI Taxonomy" id="1385513"/>
    <lineage>
        <taxon>Bacteria</taxon>
        <taxon>Bacillati</taxon>
        <taxon>Bacillota</taxon>
        <taxon>Bacilli</taxon>
        <taxon>Bacillales</taxon>
        <taxon>Bacillaceae</taxon>
        <taxon>Pontibacillus</taxon>
    </lineage>
</organism>
<dbReference type="InterPro" id="IPR017850">
    <property type="entry name" value="Alkaline_phosphatase_core_sf"/>
</dbReference>
<protein>
    <submittedName>
        <fullName evidence="11">Alkaline phosphatase</fullName>
    </submittedName>
</protein>
<proteinExistence type="inferred from homology"/>
<evidence type="ECO:0000256" key="5">
    <source>
        <dbReference type="ARBA" id="ARBA00022833"/>
    </source>
</evidence>
<keyword evidence="6 8" id="KW-0460">Magnesium</keyword>
<feature type="binding site" evidence="8">
    <location>
        <position position="275"/>
    </location>
    <ligand>
        <name>Zn(2+)</name>
        <dbReference type="ChEBI" id="CHEBI:29105"/>
        <label>2</label>
    </ligand>
</feature>
<dbReference type="Proteomes" id="UP000030153">
    <property type="component" value="Unassembled WGS sequence"/>
</dbReference>
<feature type="binding site" evidence="8">
    <location>
        <position position="317"/>
    </location>
    <ligand>
        <name>Zn(2+)</name>
        <dbReference type="ChEBI" id="CHEBI:29105"/>
        <label>2</label>
    </ligand>
</feature>
<comment type="similarity">
    <text evidence="1 9">Belongs to the alkaline phosphatase family.</text>
</comment>
<keyword evidence="4" id="KW-0378">Hydrolase</keyword>
<feature type="binding site" evidence="8">
    <location>
        <position position="279"/>
    </location>
    <ligand>
        <name>Zn(2+)</name>
        <dbReference type="ChEBI" id="CHEBI:29105"/>
        <label>2</label>
    </ligand>
</feature>
<dbReference type="GO" id="GO:0004035">
    <property type="term" value="F:alkaline phosphatase activity"/>
    <property type="evidence" value="ECO:0007669"/>
    <property type="project" value="TreeGrafter"/>
</dbReference>
<evidence type="ECO:0000256" key="8">
    <source>
        <dbReference type="PIRSR" id="PIRSR601952-2"/>
    </source>
</evidence>
<feature type="binding site" evidence="8">
    <location>
        <position position="318"/>
    </location>
    <ligand>
        <name>Zn(2+)</name>
        <dbReference type="ChEBI" id="CHEBI:29105"/>
        <label>2</label>
    </ligand>
</feature>
<keyword evidence="2" id="KW-0597">Phosphoprotein</keyword>
<evidence type="ECO:0000256" key="7">
    <source>
        <dbReference type="PIRSR" id="PIRSR601952-1"/>
    </source>
</evidence>
<dbReference type="PANTHER" id="PTHR11596">
    <property type="entry name" value="ALKALINE PHOSPHATASE"/>
    <property type="match status" value="1"/>
</dbReference>
<feature type="signal peptide" evidence="10">
    <location>
        <begin position="1"/>
        <end position="23"/>
    </location>
</feature>
<dbReference type="GO" id="GO:0046872">
    <property type="term" value="F:metal ion binding"/>
    <property type="evidence" value="ECO:0007669"/>
    <property type="project" value="UniProtKB-KW"/>
</dbReference>
<dbReference type="InterPro" id="IPR001952">
    <property type="entry name" value="Alkaline_phosphatase"/>
</dbReference>
<evidence type="ECO:0000313" key="12">
    <source>
        <dbReference type="Proteomes" id="UP000030153"/>
    </source>
</evidence>
<dbReference type="SUPFAM" id="SSF53649">
    <property type="entry name" value="Alkaline phosphatase-like"/>
    <property type="match status" value="1"/>
</dbReference>
<feature type="binding site" evidence="8">
    <location>
        <position position="270"/>
    </location>
    <ligand>
        <name>Mg(2+)</name>
        <dbReference type="ChEBI" id="CHEBI:18420"/>
    </ligand>
</feature>
<keyword evidence="3 8" id="KW-0479">Metal-binding</keyword>
<dbReference type="STRING" id="1385513.N780_09605"/>
<evidence type="ECO:0000256" key="2">
    <source>
        <dbReference type="ARBA" id="ARBA00022553"/>
    </source>
</evidence>
<dbReference type="Gene3D" id="3.40.720.10">
    <property type="entry name" value="Alkaline Phosphatase, subunit A"/>
    <property type="match status" value="1"/>
</dbReference>
<feature type="active site" description="Phosphoserine intermediate" evidence="7">
    <location>
        <position position="94"/>
    </location>
</feature>
<comment type="cofactor">
    <cofactor evidence="8">
        <name>Mg(2+)</name>
        <dbReference type="ChEBI" id="CHEBI:18420"/>
    </cofactor>
    <text evidence="8">Binds 1 Mg(2+) ion.</text>
</comment>
<evidence type="ECO:0000256" key="3">
    <source>
        <dbReference type="ARBA" id="ARBA00022723"/>
    </source>
</evidence>
<dbReference type="PROSITE" id="PS00123">
    <property type="entry name" value="ALKALINE_PHOSPHATASE"/>
    <property type="match status" value="1"/>
</dbReference>
<evidence type="ECO:0000256" key="1">
    <source>
        <dbReference type="ARBA" id="ARBA00005984"/>
    </source>
</evidence>
<evidence type="ECO:0000256" key="6">
    <source>
        <dbReference type="ARBA" id="ARBA00022842"/>
    </source>
</evidence>
<accession>A0A0A2UNP1</accession>
<feature type="binding site" evidence="8">
    <location>
        <position position="147"/>
    </location>
    <ligand>
        <name>Mg(2+)</name>
        <dbReference type="ChEBI" id="CHEBI:18420"/>
    </ligand>
</feature>
<evidence type="ECO:0000313" key="11">
    <source>
        <dbReference type="EMBL" id="KGP89857.1"/>
    </source>
</evidence>
<dbReference type="CDD" id="cd16012">
    <property type="entry name" value="ALP"/>
    <property type="match status" value="1"/>
</dbReference>
<name>A0A0A2UNP1_9BACI</name>
<evidence type="ECO:0000256" key="10">
    <source>
        <dbReference type="SAM" id="SignalP"/>
    </source>
</evidence>
<keyword evidence="12" id="KW-1185">Reference proteome</keyword>
<feature type="binding site" evidence="8">
    <location>
        <position position="406"/>
    </location>
    <ligand>
        <name>Zn(2+)</name>
        <dbReference type="ChEBI" id="CHEBI:29105"/>
        <label>2</label>
    </ligand>
</feature>
<dbReference type="RefSeq" id="WP_036787350.1">
    <property type="nucleotide sequence ID" value="NZ_AVBG01000020.1"/>
</dbReference>
<evidence type="ECO:0000256" key="4">
    <source>
        <dbReference type="ARBA" id="ARBA00022801"/>
    </source>
</evidence>
<comment type="caution">
    <text evidence="11">The sequence shown here is derived from an EMBL/GenBank/DDBJ whole genome shotgun (WGS) entry which is preliminary data.</text>
</comment>
<dbReference type="PRINTS" id="PR00113">
    <property type="entry name" value="ALKPHPHTASE"/>
</dbReference>
<dbReference type="AlphaFoldDB" id="A0A0A2UNP1"/>
<sequence length="446" mass="47755">MFKKMATVALCAGVLLSGMYVNVGFNEAEADHKEKAGNANSNEKVKNVIYMIPDGYNADYATNYRWFKGEKSSFDPYVKGLIQTYSANSEVTDSAAAGTAMATGVKTNNGMVSVSPEKEEVDSILDAAEGSKKSTGLVATSTITHATPASFGASVVDRGDQTKIAPQYFDNDVDVILGGGRDYFLSTSEGGKQTEGNLIEEAQKDGYEYVTNTDELSKARGEKVLGLFSDGAMASELERPETSQPSLADMTDAAINALDQDKDGFFLMVEGSQIDWAGHANDAAWAMHDSKAFDEAVAEAIEFAKKDGKTLVVVAGDHETGGMSVGANGEYDVKTEILRDVTASGAYMAEQLNDKRSNVKDVVKEYTGLELTDKEVKQIKDASAADSAINKVISDRALIGWTSGGHTGVDLPIYAYGPQSEKFNGLLNNVDIPMIMAEAMKIELEN</sequence>
<dbReference type="EMBL" id="AVBG01000020">
    <property type="protein sequence ID" value="KGP89857.1"/>
    <property type="molecule type" value="Genomic_DNA"/>
</dbReference>
<feature type="binding site" evidence="8">
    <location>
        <position position="145"/>
    </location>
    <ligand>
        <name>Mg(2+)</name>
        <dbReference type="ChEBI" id="CHEBI:18420"/>
    </ligand>
</feature>
<feature type="binding site" evidence="8">
    <location>
        <position position="54"/>
    </location>
    <ligand>
        <name>Zn(2+)</name>
        <dbReference type="ChEBI" id="CHEBI:29105"/>
        <label>2</label>
    </ligand>
</feature>
<keyword evidence="10" id="KW-0732">Signal</keyword>
<dbReference type="Gene3D" id="1.10.60.40">
    <property type="match status" value="1"/>
</dbReference>
<dbReference type="PANTHER" id="PTHR11596:SF5">
    <property type="entry name" value="ALKALINE PHOSPHATASE"/>
    <property type="match status" value="1"/>
</dbReference>
<dbReference type="OrthoDB" id="9794455at2"/>
<dbReference type="SMART" id="SM00098">
    <property type="entry name" value="alkPPc"/>
    <property type="match status" value="1"/>
</dbReference>
<evidence type="ECO:0000256" key="9">
    <source>
        <dbReference type="RuleBase" id="RU003946"/>
    </source>
</evidence>
<dbReference type="eggNOG" id="COG1785">
    <property type="taxonomic scope" value="Bacteria"/>
</dbReference>
<feature type="binding site" evidence="8">
    <location>
        <position position="54"/>
    </location>
    <ligand>
        <name>Mg(2+)</name>
        <dbReference type="ChEBI" id="CHEBI:18420"/>
    </ligand>
</feature>
<feature type="chain" id="PRO_5039669241" evidence="10">
    <location>
        <begin position="24"/>
        <end position="446"/>
    </location>
</feature>
<comment type="cofactor">
    <cofactor evidence="8">
        <name>Zn(2+)</name>
        <dbReference type="ChEBI" id="CHEBI:29105"/>
    </cofactor>
    <text evidence="8">Binds 2 Zn(2+) ions.</text>
</comment>